<feature type="transmembrane region" description="Helical" evidence="10">
    <location>
        <begin position="313"/>
        <end position="334"/>
    </location>
</feature>
<comment type="caution">
    <text evidence="10">Lacks conserved residue(s) required for the propagation of feature annotation.</text>
</comment>
<keyword evidence="8 10" id="KW-0675">Receptor</keyword>
<dbReference type="GO" id="GO:0004984">
    <property type="term" value="F:olfactory receptor activity"/>
    <property type="evidence" value="ECO:0007669"/>
    <property type="project" value="InterPro"/>
</dbReference>
<dbReference type="Pfam" id="PF02949">
    <property type="entry name" value="7tm_6"/>
    <property type="match status" value="1"/>
</dbReference>
<dbReference type="GO" id="GO:0007165">
    <property type="term" value="P:signal transduction"/>
    <property type="evidence" value="ECO:0007669"/>
    <property type="project" value="UniProtKB-KW"/>
</dbReference>
<gene>
    <name evidence="11" type="primary">LOC114337577</name>
</gene>
<evidence type="ECO:0000256" key="6">
    <source>
        <dbReference type="ARBA" id="ARBA00022989"/>
    </source>
</evidence>
<dbReference type="InParanoid" id="A0A6P7GFR0"/>
<keyword evidence="2" id="KW-1003">Cell membrane</keyword>
<dbReference type="GO" id="GO:0005886">
    <property type="term" value="C:plasma membrane"/>
    <property type="evidence" value="ECO:0007669"/>
    <property type="project" value="UniProtKB-SubCell"/>
</dbReference>
<dbReference type="AlphaFoldDB" id="A0A6P7GFR0"/>
<dbReference type="RefSeq" id="XP_028143853.1">
    <property type="nucleotide sequence ID" value="XM_028288052.1"/>
</dbReference>
<comment type="similarity">
    <text evidence="10">Belongs to the insect chemoreceptor superfamily. Heteromeric odorant receptor channel (TC 1.A.69) family.</text>
</comment>
<feature type="transmembrane region" description="Helical" evidence="10">
    <location>
        <begin position="36"/>
        <end position="54"/>
    </location>
</feature>
<accession>A0A6P7GFR0</accession>
<dbReference type="FunCoup" id="A0A6P7GFR0">
    <property type="interactions" value="41"/>
</dbReference>
<name>A0A6P7GFR0_DIAVI</name>
<dbReference type="InterPro" id="IPR004117">
    <property type="entry name" value="7tm6_olfct_rcpt"/>
</dbReference>
<keyword evidence="9 10" id="KW-0807">Transducer</keyword>
<keyword evidence="4 10" id="KW-0812">Transmembrane</keyword>
<feature type="transmembrane region" description="Helical" evidence="10">
    <location>
        <begin position="136"/>
        <end position="157"/>
    </location>
</feature>
<evidence type="ECO:0000256" key="2">
    <source>
        <dbReference type="ARBA" id="ARBA00022475"/>
    </source>
</evidence>
<evidence type="ECO:0000256" key="5">
    <source>
        <dbReference type="ARBA" id="ARBA00022725"/>
    </source>
</evidence>
<evidence type="ECO:0000256" key="9">
    <source>
        <dbReference type="ARBA" id="ARBA00023224"/>
    </source>
</evidence>
<feature type="transmembrane region" description="Helical" evidence="10">
    <location>
        <begin position="283"/>
        <end position="301"/>
    </location>
</feature>
<comment type="subcellular location">
    <subcellularLocation>
        <location evidence="1 10">Cell membrane</location>
        <topology evidence="1 10">Multi-pass membrane protein</topology>
    </subcellularLocation>
</comment>
<dbReference type="PANTHER" id="PTHR21137">
    <property type="entry name" value="ODORANT RECEPTOR"/>
    <property type="match status" value="1"/>
</dbReference>
<dbReference type="GO" id="GO:0005549">
    <property type="term" value="F:odorant binding"/>
    <property type="evidence" value="ECO:0007669"/>
    <property type="project" value="InterPro"/>
</dbReference>
<dbReference type="PANTHER" id="PTHR21137:SF35">
    <property type="entry name" value="ODORANT RECEPTOR 19A-RELATED"/>
    <property type="match status" value="1"/>
</dbReference>
<keyword evidence="6 10" id="KW-1133">Transmembrane helix</keyword>
<keyword evidence="5 10" id="KW-0552">Olfaction</keyword>
<keyword evidence="3 10" id="KW-0716">Sensory transduction</keyword>
<evidence type="ECO:0000256" key="10">
    <source>
        <dbReference type="RuleBase" id="RU351113"/>
    </source>
</evidence>
<organism evidence="11">
    <name type="scientific">Diabrotica virgifera virgifera</name>
    <name type="common">western corn rootworm</name>
    <dbReference type="NCBI Taxonomy" id="50390"/>
    <lineage>
        <taxon>Eukaryota</taxon>
        <taxon>Metazoa</taxon>
        <taxon>Ecdysozoa</taxon>
        <taxon>Arthropoda</taxon>
        <taxon>Hexapoda</taxon>
        <taxon>Insecta</taxon>
        <taxon>Pterygota</taxon>
        <taxon>Neoptera</taxon>
        <taxon>Endopterygota</taxon>
        <taxon>Coleoptera</taxon>
        <taxon>Polyphaga</taxon>
        <taxon>Cucujiformia</taxon>
        <taxon>Chrysomeloidea</taxon>
        <taxon>Chrysomelidae</taxon>
        <taxon>Galerucinae</taxon>
        <taxon>Diabroticina</taxon>
        <taxon>Diabroticites</taxon>
        <taxon>Diabrotica</taxon>
    </lineage>
</organism>
<sequence length="408" mass="48115">MEVPEIAHLKVVIQCSVFCGVWPMVYNRNDKRTVNIWYYIWSWISCAICFCYLLSSWTGVYDNIVHDFDVQTCSQSIMSCCRQTIYIARIFYLWKEDTINLLRGIKKREEQIYDSQDKDIIDIMNTNIKNNRKLDWWYILFQMGVVFFYMTLAPYLFPTENVILQDTNTTVSQRSLPVKYWFPFDEEKHFNIAFGWEIFSLMLAGQTSFALDLFFFSSLAFILGQVKILRFMLDNFEKYRAKAEAQEKCTRSTADLLTLKLFICEHQRLLRFINDFNSCMRTLVLLDFFQTSLQIGVLIMYDLYELKRDNLLLPALGLFYLILTGGNVAIYYWYGDEITSESYDLADAIYDIKWYNKSKEFKKMLSILLTRCHTVVGIEIGGITIMSRNICIGLFKGAYTFVQFALQM</sequence>
<evidence type="ECO:0000256" key="4">
    <source>
        <dbReference type="ARBA" id="ARBA00022692"/>
    </source>
</evidence>
<evidence type="ECO:0000256" key="7">
    <source>
        <dbReference type="ARBA" id="ARBA00023136"/>
    </source>
</evidence>
<proteinExistence type="inferred from homology"/>
<evidence type="ECO:0000256" key="3">
    <source>
        <dbReference type="ARBA" id="ARBA00022606"/>
    </source>
</evidence>
<keyword evidence="7 10" id="KW-0472">Membrane</keyword>
<evidence type="ECO:0000313" key="11">
    <source>
        <dbReference type="RefSeq" id="XP_028143853.1"/>
    </source>
</evidence>
<feature type="transmembrane region" description="Helical" evidence="10">
    <location>
        <begin position="198"/>
        <end position="223"/>
    </location>
</feature>
<evidence type="ECO:0000256" key="1">
    <source>
        <dbReference type="ARBA" id="ARBA00004651"/>
    </source>
</evidence>
<reference evidence="11" key="1">
    <citation type="submission" date="2025-08" db="UniProtKB">
        <authorList>
            <consortium name="RefSeq"/>
        </authorList>
    </citation>
    <scope>IDENTIFICATION</scope>
    <source>
        <tissue evidence="11">Whole insect</tissue>
    </source>
</reference>
<protein>
    <recommendedName>
        <fullName evidence="10">Odorant receptor</fullName>
    </recommendedName>
</protein>
<evidence type="ECO:0000256" key="8">
    <source>
        <dbReference type="ARBA" id="ARBA00023170"/>
    </source>
</evidence>